<reference evidence="10 11" key="1">
    <citation type="journal article" date="2014" name="Nat. Genet.">
        <title>Genome sequence of the hot pepper provides insights into the evolution of pungency in Capsicum species.</title>
        <authorList>
            <person name="Kim S."/>
            <person name="Park M."/>
            <person name="Yeom S.I."/>
            <person name="Kim Y.M."/>
            <person name="Lee J.M."/>
            <person name="Lee H.A."/>
            <person name="Seo E."/>
            <person name="Choi J."/>
            <person name="Cheong K."/>
            <person name="Kim K.T."/>
            <person name="Jung K."/>
            <person name="Lee G.W."/>
            <person name="Oh S.K."/>
            <person name="Bae C."/>
            <person name="Kim S.B."/>
            <person name="Lee H.Y."/>
            <person name="Kim S.Y."/>
            <person name="Kim M.S."/>
            <person name="Kang B.C."/>
            <person name="Jo Y.D."/>
            <person name="Yang H.B."/>
            <person name="Jeong H.J."/>
            <person name="Kang W.H."/>
            <person name="Kwon J.K."/>
            <person name="Shin C."/>
            <person name="Lim J.Y."/>
            <person name="Park J.H."/>
            <person name="Huh J.H."/>
            <person name="Kim J.S."/>
            <person name="Kim B.D."/>
            <person name="Cohen O."/>
            <person name="Paran I."/>
            <person name="Suh M.C."/>
            <person name="Lee S.B."/>
            <person name="Kim Y.K."/>
            <person name="Shin Y."/>
            <person name="Noh S.J."/>
            <person name="Park J."/>
            <person name="Seo Y.S."/>
            <person name="Kwon S.Y."/>
            <person name="Kim H.A."/>
            <person name="Park J.M."/>
            <person name="Kim H.J."/>
            <person name="Choi S.B."/>
            <person name="Bosland P.W."/>
            <person name="Reeves G."/>
            <person name="Jo S.H."/>
            <person name="Lee B.W."/>
            <person name="Cho H.T."/>
            <person name="Choi H.S."/>
            <person name="Lee M.S."/>
            <person name="Yu Y."/>
            <person name="Do Choi Y."/>
            <person name="Park B.S."/>
            <person name="van Deynze A."/>
            <person name="Ashrafi H."/>
            <person name="Hill T."/>
            <person name="Kim W.T."/>
            <person name="Pai H.S."/>
            <person name="Ahn H.K."/>
            <person name="Yeam I."/>
            <person name="Giovannoni J.J."/>
            <person name="Rose J.K."/>
            <person name="Sorensen I."/>
            <person name="Lee S.J."/>
            <person name="Kim R.W."/>
            <person name="Choi I.Y."/>
            <person name="Choi B.S."/>
            <person name="Lim J.S."/>
            <person name="Lee Y.H."/>
            <person name="Choi D."/>
        </authorList>
    </citation>
    <scope>NUCLEOTIDE SEQUENCE [LARGE SCALE GENOMIC DNA]</scope>
    <source>
        <strain evidence="11">cv. CM334</strain>
    </source>
</reference>
<dbReference type="EMBL" id="AYRZ02000012">
    <property type="protein sequence ID" value="PHT66050.1"/>
    <property type="molecule type" value="Genomic_DNA"/>
</dbReference>
<keyword evidence="2" id="KW-0148">Chlorophyll</keyword>
<reference evidence="10 11" key="2">
    <citation type="journal article" date="2017" name="Genome Biol.">
        <title>New reference genome sequences of hot pepper reveal the massive evolution of plant disease-resistance genes by retroduplication.</title>
        <authorList>
            <person name="Kim S."/>
            <person name="Park J."/>
            <person name="Yeom S.I."/>
            <person name="Kim Y.M."/>
            <person name="Seo E."/>
            <person name="Kim K.T."/>
            <person name="Kim M.S."/>
            <person name="Lee J.M."/>
            <person name="Cheong K."/>
            <person name="Shin H.S."/>
            <person name="Kim S.B."/>
            <person name="Han K."/>
            <person name="Lee J."/>
            <person name="Park M."/>
            <person name="Lee H.A."/>
            <person name="Lee H.Y."/>
            <person name="Lee Y."/>
            <person name="Oh S."/>
            <person name="Lee J.H."/>
            <person name="Choi E."/>
            <person name="Choi E."/>
            <person name="Lee S.E."/>
            <person name="Jeon J."/>
            <person name="Kim H."/>
            <person name="Choi G."/>
            <person name="Song H."/>
            <person name="Lee J."/>
            <person name="Lee S.C."/>
            <person name="Kwon J.K."/>
            <person name="Lee H.Y."/>
            <person name="Koo N."/>
            <person name="Hong Y."/>
            <person name="Kim R.W."/>
            <person name="Kang W.H."/>
            <person name="Huh J.H."/>
            <person name="Kang B.C."/>
            <person name="Yang T.J."/>
            <person name="Lee Y.H."/>
            <person name="Bennetzen J.L."/>
            <person name="Choi D."/>
        </authorList>
    </citation>
    <scope>NUCLEOTIDE SEQUENCE [LARGE SCALE GENOMIC DNA]</scope>
    <source>
        <strain evidence="11">cv. CM334</strain>
    </source>
</reference>
<evidence type="ECO:0000313" key="11">
    <source>
        <dbReference type="Proteomes" id="UP000222542"/>
    </source>
</evidence>
<evidence type="ECO:0000256" key="3">
    <source>
        <dbReference type="ARBA" id="ARBA00022531"/>
    </source>
</evidence>
<keyword evidence="5" id="KW-0812">Transmembrane</keyword>
<dbReference type="InterPro" id="IPR036001">
    <property type="entry name" value="PS_II_antenna-like_sf"/>
</dbReference>
<dbReference type="AlphaFoldDB" id="A0A2G2Y8I9"/>
<evidence type="ECO:0000256" key="1">
    <source>
        <dbReference type="ARBA" id="ARBA00004141"/>
    </source>
</evidence>
<keyword evidence="11" id="KW-1185">Reference proteome</keyword>
<evidence type="ECO:0000313" key="10">
    <source>
        <dbReference type="EMBL" id="PHT66050.1"/>
    </source>
</evidence>
<evidence type="ECO:0000256" key="8">
    <source>
        <dbReference type="ARBA" id="ARBA00023136"/>
    </source>
</evidence>
<evidence type="ECO:0000256" key="2">
    <source>
        <dbReference type="ARBA" id="ARBA00022494"/>
    </source>
</evidence>
<dbReference type="GO" id="GO:0009767">
    <property type="term" value="P:photosynthetic electron transport chain"/>
    <property type="evidence" value="ECO:0007669"/>
    <property type="project" value="InterPro"/>
</dbReference>
<evidence type="ECO:0000256" key="5">
    <source>
        <dbReference type="ARBA" id="ARBA00022692"/>
    </source>
</evidence>
<protein>
    <submittedName>
        <fullName evidence="10">Uncharacterized protein</fullName>
    </submittedName>
</protein>
<dbReference type="GO" id="GO:0009523">
    <property type="term" value="C:photosystem II"/>
    <property type="evidence" value="ECO:0007669"/>
    <property type="project" value="UniProtKB-KW"/>
</dbReference>
<sequence>MGFPWYHVHTFVFNDLCRLLSIHIMHTTLVASWSGSMALYKLAFFDLFDLFLDPIWRQGMFVIPFMTHLGITNSWGGWNLWNSFISLRGSLLWFWCISGNRLVWSWNMGV</sequence>
<comment type="subcellular location">
    <subcellularLocation>
        <location evidence="1">Membrane</location>
        <topology evidence="1">Multi-pass membrane protein</topology>
    </subcellularLocation>
</comment>
<evidence type="ECO:0000256" key="4">
    <source>
        <dbReference type="ARBA" id="ARBA00022640"/>
    </source>
</evidence>
<evidence type="ECO:0000256" key="9">
    <source>
        <dbReference type="ARBA" id="ARBA00023276"/>
    </source>
</evidence>
<dbReference type="Gramene" id="PHT66050">
    <property type="protein sequence ID" value="PHT66050"/>
    <property type="gene ID" value="T459_30475"/>
</dbReference>
<keyword evidence="9" id="KW-0604">Photosystem II</keyword>
<comment type="caution">
    <text evidence="10">The sequence shown here is derived from an EMBL/GenBank/DDBJ whole genome shotgun (WGS) entry which is preliminary data.</text>
</comment>
<organism evidence="10 11">
    <name type="scientific">Capsicum annuum</name>
    <name type="common">Capsicum pepper</name>
    <dbReference type="NCBI Taxonomy" id="4072"/>
    <lineage>
        <taxon>Eukaryota</taxon>
        <taxon>Viridiplantae</taxon>
        <taxon>Streptophyta</taxon>
        <taxon>Embryophyta</taxon>
        <taxon>Tracheophyta</taxon>
        <taxon>Spermatophyta</taxon>
        <taxon>Magnoliopsida</taxon>
        <taxon>eudicotyledons</taxon>
        <taxon>Gunneridae</taxon>
        <taxon>Pentapetalae</taxon>
        <taxon>asterids</taxon>
        <taxon>lamiids</taxon>
        <taxon>Solanales</taxon>
        <taxon>Solanaceae</taxon>
        <taxon>Solanoideae</taxon>
        <taxon>Capsiceae</taxon>
        <taxon>Capsicum</taxon>
    </lineage>
</organism>
<dbReference type="GO" id="GO:0016168">
    <property type="term" value="F:chlorophyll binding"/>
    <property type="evidence" value="ECO:0007669"/>
    <property type="project" value="UniProtKB-KW"/>
</dbReference>
<dbReference type="Proteomes" id="UP000222542">
    <property type="component" value="Unassembled WGS sequence"/>
</dbReference>
<dbReference type="InterPro" id="IPR000932">
    <property type="entry name" value="PS_antenna-like"/>
</dbReference>
<proteinExistence type="predicted"/>
<keyword evidence="3" id="KW-0602">Photosynthesis</keyword>
<accession>A0A2G2Y8I9</accession>
<dbReference type="SUPFAM" id="SSF161077">
    <property type="entry name" value="Photosystem II antenna protein-like"/>
    <property type="match status" value="1"/>
</dbReference>
<keyword evidence="4" id="KW-0934">Plastid</keyword>
<keyword evidence="6" id="KW-1133">Transmembrane helix</keyword>
<dbReference type="STRING" id="4072.A0A2G2Y8I9"/>
<keyword evidence="7" id="KW-0157">Chromophore</keyword>
<evidence type="ECO:0000256" key="7">
    <source>
        <dbReference type="ARBA" id="ARBA00022991"/>
    </source>
</evidence>
<name>A0A2G2Y8I9_CAPAN</name>
<dbReference type="OMA" id="IHIMHTT"/>
<keyword evidence="8" id="KW-0472">Membrane</keyword>
<dbReference type="Pfam" id="PF00421">
    <property type="entry name" value="PSII"/>
    <property type="match status" value="1"/>
</dbReference>
<evidence type="ECO:0000256" key="6">
    <source>
        <dbReference type="ARBA" id="ARBA00022989"/>
    </source>
</evidence>
<gene>
    <name evidence="10" type="ORF">T459_30475</name>
</gene>